<dbReference type="Pfam" id="PF12833">
    <property type="entry name" value="HTH_18"/>
    <property type="match status" value="1"/>
</dbReference>
<gene>
    <name evidence="5" type="ORF">DIT97_05480</name>
</gene>
<dbReference type="SUPFAM" id="SSF55785">
    <property type="entry name" value="PYP-like sensor domain (PAS domain)"/>
    <property type="match status" value="1"/>
</dbReference>
<dbReference type="InterPro" id="IPR035965">
    <property type="entry name" value="PAS-like_dom_sf"/>
</dbReference>
<dbReference type="InterPro" id="IPR018062">
    <property type="entry name" value="HTH_AraC-typ_CS"/>
</dbReference>
<dbReference type="InterPro" id="IPR000014">
    <property type="entry name" value="PAS"/>
</dbReference>
<dbReference type="InterPro" id="IPR013656">
    <property type="entry name" value="PAS_4"/>
</dbReference>
<dbReference type="InterPro" id="IPR020449">
    <property type="entry name" value="Tscrpt_reg_AraC-type_HTH"/>
</dbReference>
<dbReference type="PRINTS" id="PR00032">
    <property type="entry name" value="HTHARAC"/>
</dbReference>
<dbReference type="NCBIfam" id="TIGR00229">
    <property type="entry name" value="sensory_box"/>
    <property type="match status" value="1"/>
</dbReference>
<dbReference type="PROSITE" id="PS01124">
    <property type="entry name" value="HTH_ARAC_FAMILY_2"/>
    <property type="match status" value="1"/>
</dbReference>
<dbReference type="Pfam" id="PF08448">
    <property type="entry name" value="PAS_4"/>
    <property type="match status" value="1"/>
</dbReference>
<evidence type="ECO:0000313" key="5">
    <source>
        <dbReference type="EMBL" id="HCO22525.1"/>
    </source>
</evidence>
<protein>
    <submittedName>
        <fullName evidence="5">AraC family transcriptional regulator</fullName>
    </submittedName>
</protein>
<dbReference type="PANTHER" id="PTHR46796">
    <property type="entry name" value="HTH-TYPE TRANSCRIPTIONAL ACTIVATOR RHAS-RELATED"/>
    <property type="match status" value="1"/>
</dbReference>
<dbReference type="InterPro" id="IPR018060">
    <property type="entry name" value="HTH_AraC"/>
</dbReference>
<dbReference type="GO" id="GO:0043565">
    <property type="term" value="F:sequence-specific DNA binding"/>
    <property type="evidence" value="ECO:0007669"/>
    <property type="project" value="InterPro"/>
</dbReference>
<reference evidence="5 6" key="1">
    <citation type="journal article" date="2018" name="Nat. Biotechnol.">
        <title>A standardized bacterial taxonomy based on genome phylogeny substantially revises the tree of life.</title>
        <authorList>
            <person name="Parks D.H."/>
            <person name="Chuvochina M."/>
            <person name="Waite D.W."/>
            <person name="Rinke C."/>
            <person name="Skarshewski A."/>
            <person name="Chaumeil P.A."/>
            <person name="Hugenholtz P."/>
        </authorList>
    </citation>
    <scope>NUCLEOTIDE SEQUENCE [LARGE SCALE GENOMIC DNA]</scope>
    <source>
        <strain evidence="5">UBA9375</strain>
    </source>
</reference>
<dbReference type="PANTHER" id="PTHR46796:SF13">
    <property type="entry name" value="HTH-TYPE TRANSCRIPTIONAL ACTIVATOR RHAS"/>
    <property type="match status" value="1"/>
</dbReference>
<sequence>MNVSLHQQFFKKVPGIAQTCRLFEHLPDVYLVVKDERGRFINHNAALLSWLKVESGETLIGKTDFDLHARDQAEAYRREDRRVMETGEPLVDLVHPVTGGEGATTWFQVIKEPLFDVRGNVAGIVGMMRDFRRAGLAIAPYLEMQRVFDFINDHFQREITVTELAALMGLSTSQFRRRFRKLFDTSPASYISHVRVQAACRLLTSTTDTISQIANQTGFYDHSHFSKVFKSQTGVSPTVYRRKYQ</sequence>
<keyword evidence="1" id="KW-0805">Transcription regulation</keyword>
<evidence type="ECO:0000259" key="4">
    <source>
        <dbReference type="PROSITE" id="PS01124"/>
    </source>
</evidence>
<keyword evidence="2" id="KW-0238">DNA-binding</keyword>
<dbReference type="CDD" id="cd00130">
    <property type="entry name" value="PAS"/>
    <property type="match status" value="1"/>
</dbReference>
<comment type="caution">
    <text evidence="5">The sequence shown here is derived from an EMBL/GenBank/DDBJ whole genome shotgun (WGS) entry which is preliminary data.</text>
</comment>
<evidence type="ECO:0000313" key="6">
    <source>
        <dbReference type="Proteomes" id="UP000263642"/>
    </source>
</evidence>
<accession>A0A3D3R132</accession>
<dbReference type="InterPro" id="IPR009057">
    <property type="entry name" value="Homeodomain-like_sf"/>
</dbReference>
<dbReference type="AlphaFoldDB" id="A0A3D3R132"/>
<organism evidence="5 6">
    <name type="scientific">Gimesia maris</name>
    <dbReference type="NCBI Taxonomy" id="122"/>
    <lineage>
        <taxon>Bacteria</taxon>
        <taxon>Pseudomonadati</taxon>
        <taxon>Planctomycetota</taxon>
        <taxon>Planctomycetia</taxon>
        <taxon>Planctomycetales</taxon>
        <taxon>Planctomycetaceae</taxon>
        <taxon>Gimesia</taxon>
    </lineage>
</organism>
<keyword evidence="3" id="KW-0804">Transcription</keyword>
<proteinExistence type="predicted"/>
<evidence type="ECO:0000256" key="1">
    <source>
        <dbReference type="ARBA" id="ARBA00023015"/>
    </source>
</evidence>
<feature type="domain" description="HTH araC/xylS-type" evidence="4">
    <location>
        <begin position="145"/>
        <end position="243"/>
    </location>
</feature>
<name>A0A3D3R132_9PLAN</name>
<dbReference type="Gene3D" id="3.30.450.20">
    <property type="entry name" value="PAS domain"/>
    <property type="match status" value="1"/>
</dbReference>
<dbReference type="Proteomes" id="UP000263642">
    <property type="component" value="Unassembled WGS sequence"/>
</dbReference>
<evidence type="ECO:0000256" key="3">
    <source>
        <dbReference type="ARBA" id="ARBA00023163"/>
    </source>
</evidence>
<dbReference type="SMART" id="SM00342">
    <property type="entry name" value="HTH_ARAC"/>
    <property type="match status" value="1"/>
</dbReference>
<dbReference type="InterPro" id="IPR050204">
    <property type="entry name" value="AraC_XylS_family_regulators"/>
</dbReference>
<dbReference type="PROSITE" id="PS00041">
    <property type="entry name" value="HTH_ARAC_FAMILY_1"/>
    <property type="match status" value="1"/>
</dbReference>
<evidence type="ECO:0000256" key="2">
    <source>
        <dbReference type="ARBA" id="ARBA00023125"/>
    </source>
</evidence>
<dbReference type="SUPFAM" id="SSF46689">
    <property type="entry name" value="Homeodomain-like"/>
    <property type="match status" value="2"/>
</dbReference>
<dbReference type="GO" id="GO:0003700">
    <property type="term" value="F:DNA-binding transcription factor activity"/>
    <property type="evidence" value="ECO:0007669"/>
    <property type="project" value="InterPro"/>
</dbReference>
<dbReference type="Gene3D" id="1.10.10.60">
    <property type="entry name" value="Homeodomain-like"/>
    <property type="match status" value="2"/>
</dbReference>
<dbReference type="EMBL" id="DQAY01000035">
    <property type="protein sequence ID" value="HCO22525.1"/>
    <property type="molecule type" value="Genomic_DNA"/>
</dbReference>